<dbReference type="EMBL" id="QRPV01000008">
    <property type="protein sequence ID" value="RHM43654.1"/>
    <property type="molecule type" value="Genomic_DNA"/>
</dbReference>
<gene>
    <name evidence="4" type="ORF">DWZ68_08970</name>
    <name evidence="3" type="ORF">DXA50_00970</name>
</gene>
<reference evidence="5 6" key="1">
    <citation type="submission" date="2018-08" db="EMBL/GenBank/DDBJ databases">
        <title>A genome reference for cultivated species of the human gut microbiota.</title>
        <authorList>
            <person name="Zou Y."/>
            <person name="Xue W."/>
            <person name="Luo G."/>
        </authorList>
    </citation>
    <scope>NUCLEOTIDE SEQUENCE [LARGE SCALE GENOMIC DNA]</scope>
    <source>
        <strain evidence="4 5">AF34-33</strain>
        <strain evidence="3 6">OF02-7</strain>
    </source>
</reference>
<comment type="caution">
    <text evidence="3">The sequence shown here is derived from an EMBL/GenBank/DDBJ whole genome shotgun (WGS) entry which is preliminary data.</text>
</comment>
<name>A0A413IU58_9BACT</name>
<sequence>MKTKILILIVCSINCFTGNVGATEQTGERLMVGDKAFWMQVLPLEQDSVLARLLHKRLSGRISTGLYRGYVGTWRLAEGKLLLEKIEEYDPEYKLREVDISGIFDAYRENGRIVARWFSGTILAQRGELVGRRERRNEQEIRYFLRKGVVKSEKQIYNTFRESSNGSFFHTIDMLFNGNGMIWEGDSTLNVKIFPNPDGTVNRVKVSRELESQKKSKRRKLTDVQLRDKINRLRKRRDSEKAESRFWRKTYSFWDNREKRFGRHHPYTQEVTACAKLMEDWDVLTLDGKIQPVQLEIKWGEDRSKRINWLYLWREKNQQDSLDMDGVSYRVDGYPLQQSPDLITRLRPHLKGAFTRNQPRGYLARWQITDDRLWLTELRNARTGELIPLAVLDPGNNGEPIEASWYTGTFEIAKGEVLGQYYPLGDTETLEVICEVEQGHVTRKTIYNNYIRPEEDTVAFNYFIQEIRSHDWDSYPELKDRTLHGKLMAYPRTDGVADSVGRVELYVNGGKGEERYHRTVTDPADPWIVLVRRAARVIPRWEVCFIKGKVKPVEIYFTIKQEGQKRQKLPEGTFVIDLRKELGGKVLGE</sequence>
<feature type="chain" id="PRO_5036349496" evidence="2">
    <location>
        <begin position="23"/>
        <end position="589"/>
    </location>
</feature>
<keyword evidence="1" id="KW-0175">Coiled coil</keyword>
<evidence type="ECO:0000256" key="2">
    <source>
        <dbReference type="SAM" id="SignalP"/>
    </source>
</evidence>
<organism evidence="3 6">
    <name type="scientific">Butyricimonas virosa</name>
    <dbReference type="NCBI Taxonomy" id="544645"/>
    <lineage>
        <taxon>Bacteria</taxon>
        <taxon>Pseudomonadati</taxon>
        <taxon>Bacteroidota</taxon>
        <taxon>Bacteroidia</taxon>
        <taxon>Bacteroidales</taxon>
        <taxon>Odoribacteraceae</taxon>
        <taxon>Butyricimonas</taxon>
    </lineage>
</organism>
<feature type="signal peptide" evidence="2">
    <location>
        <begin position="1"/>
        <end position="22"/>
    </location>
</feature>
<protein>
    <submittedName>
        <fullName evidence="3">Uncharacterized protein</fullName>
    </submittedName>
</protein>
<evidence type="ECO:0000313" key="5">
    <source>
        <dbReference type="Proteomes" id="UP000286038"/>
    </source>
</evidence>
<feature type="coiled-coil region" evidence="1">
    <location>
        <begin position="207"/>
        <end position="243"/>
    </location>
</feature>
<evidence type="ECO:0000256" key="1">
    <source>
        <dbReference type="SAM" id="Coils"/>
    </source>
</evidence>
<dbReference type="Proteomes" id="UP000286063">
    <property type="component" value="Unassembled WGS sequence"/>
</dbReference>
<accession>A0A413IU58</accession>
<evidence type="ECO:0000313" key="3">
    <source>
        <dbReference type="EMBL" id="RGY21452.1"/>
    </source>
</evidence>
<evidence type="ECO:0000313" key="4">
    <source>
        <dbReference type="EMBL" id="RHM43654.1"/>
    </source>
</evidence>
<dbReference type="OrthoDB" id="697275at2"/>
<dbReference type="Proteomes" id="UP000286038">
    <property type="component" value="Unassembled WGS sequence"/>
</dbReference>
<evidence type="ECO:0000313" key="6">
    <source>
        <dbReference type="Proteomes" id="UP000286063"/>
    </source>
</evidence>
<dbReference type="EMBL" id="QSCR01000001">
    <property type="protein sequence ID" value="RGY21452.1"/>
    <property type="molecule type" value="Genomic_DNA"/>
</dbReference>
<dbReference type="RefSeq" id="WP_117774544.1">
    <property type="nucleotide sequence ID" value="NZ_CABJDM010000008.1"/>
</dbReference>
<keyword evidence="2" id="KW-0732">Signal</keyword>
<proteinExistence type="predicted"/>
<dbReference type="AlphaFoldDB" id="A0A413IU58"/>